<dbReference type="EMBL" id="JAAXLA010000105">
    <property type="protein sequence ID" value="NMI01863.1"/>
    <property type="molecule type" value="Genomic_DNA"/>
</dbReference>
<protein>
    <recommendedName>
        <fullName evidence="3">Allene oxide cyclase barrel-like domain-containing protein</fullName>
    </recommendedName>
</protein>
<evidence type="ECO:0008006" key="3">
    <source>
        <dbReference type="Google" id="ProtNLM"/>
    </source>
</evidence>
<dbReference type="RefSeq" id="WP_169385375.1">
    <property type="nucleotide sequence ID" value="NZ_JAAXLA010000105.1"/>
</dbReference>
<keyword evidence="2" id="KW-1185">Reference proteome</keyword>
<evidence type="ECO:0000313" key="1">
    <source>
        <dbReference type="EMBL" id="NMI01863.1"/>
    </source>
</evidence>
<proteinExistence type="predicted"/>
<sequence length="155" mass="17416">MRVVQVTMTAAGTANWEKPVQIGPDQWRTNYQTFLVTRYTFANGRRVHVKTRYSGVDDINLDGTVTGGFGHIEGRDEDDDRLFGRVDWEVRDDYEGGIYTFLGGTGKWKDVSGEIRAAVWAVPEAPDQVMPPTGPIRFYGFIEGEGELSVPNLER</sequence>
<gene>
    <name evidence="1" type="ORF">HF526_31885</name>
</gene>
<comment type="caution">
    <text evidence="1">The sequence shown here is derived from an EMBL/GenBank/DDBJ whole genome shotgun (WGS) entry which is preliminary data.</text>
</comment>
<name>A0ABX1SMR3_9PSEU</name>
<organism evidence="1 2">
    <name type="scientific">Pseudonocardia acidicola</name>
    <dbReference type="NCBI Taxonomy" id="2724939"/>
    <lineage>
        <taxon>Bacteria</taxon>
        <taxon>Bacillati</taxon>
        <taxon>Actinomycetota</taxon>
        <taxon>Actinomycetes</taxon>
        <taxon>Pseudonocardiales</taxon>
        <taxon>Pseudonocardiaceae</taxon>
        <taxon>Pseudonocardia</taxon>
    </lineage>
</organism>
<dbReference type="Proteomes" id="UP000820669">
    <property type="component" value="Unassembled WGS sequence"/>
</dbReference>
<reference evidence="1 2" key="1">
    <citation type="submission" date="2020-04" db="EMBL/GenBank/DDBJ databases">
        <authorList>
            <person name="Klaysubun C."/>
            <person name="Duangmal K."/>
            <person name="Lipun K."/>
        </authorList>
    </citation>
    <scope>NUCLEOTIDE SEQUENCE [LARGE SCALE GENOMIC DNA]</scope>
    <source>
        <strain evidence="1 2">K10HN5</strain>
    </source>
</reference>
<evidence type="ECO:0000313" key="2">
    <source>
        <dbReference type="Proteomes" id="UP000820669"/>
    </source>
</evidence>
<accession>A0ABX1SMR3</accession>